<dbReference type="InterPro" id="IPR051544">
    <property type="entry name" value="TPS_OM_transporter"/>
</dbReference>
<accession>A0A940YX83</accession>
<protein>
    <submittedName>
        <fullName evidence="8">ShlB/FhaC/HecB family hemolysin secretion/activation protein</fullName>
    </submittedName>
</protein>
<dbReference type="PANTHER" id="PTHR34597:SF3">
    <property type="entry name" value="OUTER MEMBRANE TRANSPORTER CDIB"/>
    <property type="match status" value="1"/>
</dbReference>
<gene>
    <name evidence="8" type="ORF">KAK06_18135</name>
</gene>
<dbReference type="GO" id="GO:0098046">
    <property type="term" value="C:type V protein secretion system complex"/>
    <property type="evidence" value="ECO:0007669"/>
    <property type="project" value="TreeGrafter"/>
</dbReference>
<keyword evidence="1" id="KW-1134">Transmembrane beta strand</keyword>
<dbReference type="InterPro" id="IPR005565">
    <property type="entry name" value="Hemolysn_activator_HlyB_C"/>
</dbReference>
<keyword evidence="3" id="KW-0998">Cell outer membrane</keyword>
<reference evidence="8" key="1">
    <citation type="submission" date="2021-04" db="EMBL/GenBank/DDBJ databases">
        <title>The genome sequence of Ideonella sp. 4Y11.</title>
        <authorList>
            <person name="Liu Y."/>
        </authorList>
    </citation>
    <scope>NUCLEOTIDE SEQUENCE</scope>
    <source>
        <strain evidence="8">4Y11</strain>
    </source>
</reference>
<dbReference type="Proteomes" id="UP000678374">
    <property type="component" value="Unassembled WGS sequence"/>
</dbReference>
<keyword evidence="1" id="KW-0472">Membrane</keyword>
<evidence type="ECO:0000256" key="1">
    <source>
        <dbReference type="ARBA" id="ARBA00022452"/>
    </source>
</evidence>
<feature type="chain" id="PRO_5037831676" evidence="5">
    <location>
        <begin position="32"/>
        <end position="582"/>
    </location>
</feature>
<keyword evidence="5" id="KW-0732">Signal</keyword>
<evidence type="ECO:0000256" key="3">
    <source>
        <dbReference type="ARBA" id="ARBA00023237"/>
    </source>
</evidence>
<proteinExistence type="predicted"/>
<evidence type="ECO:0000313" key="9">
    <source>
        <dbReference type="Proteomes" id="UP000678374"/>
    </source>
</evidence>
<name>A0A940YX83_9BURK</name>
<dbReference type="AlphaFoldDB" id="A0A940YX83"/>
<feature type="region of interest" description="Disordered" evidence="4">
    <location>
        <begin position="30"/>
        <end position="55"/>
    </location>
</feature>
<feature type="domain" description="Polypeptide-transport-associated ShlB-type" evidence="7">
    <location>
        <begin position="80"/>
        <end position="153"/>
    </location>
</feature>
<keyword evidence="2" id="KW-0812">Transmembrane</keyword>
<dbReference type="InterPro" id="IPR013686">
    <property type="entry name" value="Polypept-transport_assoc_ShlB"/>
</dbReference>
<organism evidence="8 9">
    <name type="scientific">Ideonella aquatica</name>
    <dbReference type="NCBI Taxonomy" id="2824119"/>
    <lineage>
        <taxon>Bacteria</taxon>
        <taxon>Pseudomonadati</taxon>
        <taxon>Pseudomonadota</taxon>
        <taxon>Betaproteobacteria</taxon>
        <taxon>Burkholderiales</taxon>
        <taxon>Sphaerotilaceae</taxon>
        <taxon>Ideonella</taxon>
    </lineage>
</organism>
<dbReference type="EMBL" id="JAGQDE010000019">
    <property type="protein sequence ID" value="MBQ0960880.1"/>
    <property type="molecule type" value="Genomic_DNA"/>
</dbReference>
<dbReference type="GO" id="GO:0046819">
    <property type="term" value="P:protein secretion by the type V secretion system"/>
    <property type="evidence" value="ECO:0007669"/>
    <property type="project" value="TreeGrafter"/>
</dbReference>
<evidence type="ECO:0000256" key="2">
    <source>
        <dbReference type="ARBA" id="ARBA00022692"/>
    </source>
</evidence>
<dbReference type="GO" id="GO:0008320">
    <property type="term" value="F:protein transmembrane transporter activity"/>
    <property type="evidence" value="ECO:0007669"/>
    <property type="project" value="TreeGrafter"/>
</dbReference>
<dbReference type="Gene3D" id="3.10.20.310">
    <property type="entry name" value="membrane protein fhac"/>
    <property type="match status" value="1"/>
</dbReference>
<keyword evidence="9" id="KW-1185">Reference proteome</keyword>
<evidence type="ECO:0000313" key="8">
    <source>
        <dbReference type="EMBL" id="MBQ0960880.1"/>
    </source>
</evidence>
<dbReference type="Gene3D" id="2.40.160.50">
    <property type="entry name" value="membrane protein fhac: a member of the omp85/tpsb transporter family"/>
    <property type="match status" value="1"/>
</dbReference>
<evidence type="ECO:0000259" key="6">
    <source>
        <dbReference type="Pfam" id="PF03865"/>
    </source>
</evidence>
<dbReference type="Pfam" id="PF03865">
    <property type="entry name" value="ShlB"/>
    <property type="match status" value="1"/>
</dbReference>
<evidence type="ECO:0000259" key="7">
    <source>
        <dbReference type="Pfam" id="PF08479"/>
    </source>
</evidence>
<dbReference type="PANTHER" id="PTHR34597">
    <property type="entry name" value="SLR1661 PROTEIN"/>
    <property type="match status" value="1"/>
</dbReference>
<comment type="caution">
    <text evidence="8">The sequence shown here is derived from an EMBL/GenBank/DDBJ whole genome shotgun (WGS) entry which is preliminary data.</text>
</comment>
<feature type="domain" description="Haemolysin activator HlyB C-terminal" evidence="6">
    <location>
        <begin position="225"/>
        <end position="539"/>
    </location>
</feature>
<dbReference type="RefSeq" id="WP_210803556.1">
    <property type="nucleotide sequence ID" value="NZ_JAGQDE010000019.1"/>
</dbReference>
<feature type="signal peptide" evidence="5">
    <location>
        <begin position="1"/>
        <end position="31"/>
    </location>
</feature>
<sequence length="582" mass="61424">MIHHTSPMRLRPWLQAGLLLGGLAVAPTAGAQRAGDVPPSRLTPDTLRPQASPRPLTLELTGTAPSAAPDGAERLFVTLEKAELSGSHPELDAAQRALLDSLAGRRISVAQVFEAATALEAGFARAGYPLVRVAVPPQSLEDGGALRLQAVDGFIESIDVQGLPERVREAVLRRTAALVGRRSLTQAELETRLARADDVPGLHLRSTLAAGQEAGAARLILDGSHQALALSLTADNQLDATLGRWAWGLSVSGNGLLASEDQLYASVRQSAGDPSGQPQGRGLSLLGAGLSLPLTPEGVTAGIEFTTSSTRPATTPGLPATLGRFRRGVGRIHWPLQVDRAQRLSANLSVEHIDQRNTASAFGVDLKHDRYWAVKLGLDHTGNVPPWGWIAAGASLVQGLGGRDADQARAEGVPLSRQGAQPRFTRALATLRWVVPIAATGSRLDLNAAAQTAFGRPLLQSEQLSLDGPTAASGFLPGSLAVDAGTTLRAEWIQPYRLEQLGRSESLAPYLFVADARGRVFAPTALEAARLAVRSYGLGLRIESIGPFGLPMELDLEWARGAGGAGDTQSSHRAWVALRTRF</sequence>
<dbReference type="Pfam" id="PF08479">
    <property type="entry name" value="POTRA_2"/>
    <property type="match status" value="1"/>
</dbReference>
<evidence type="ECO:0000256" key="5">
    <source>
        <dbReference type="SAM" id="SignalP"/>
    </source>
</evidence>
<evidence type="ECO:0000256" key="4">
    <source>
        <dbReference type="SAM" id="MobiDB-lite"/>
    </source>
</evidence>